<protein>
    <recommendedName>
        <fullName evidence="3">C3H1-type domain-containing protein</fullName>
    </recommendedName>
</protein>
<evidence type="ECO:0008006" key="3">
    <source>
        <dbReference type="Google" id="ProtNLM"/>
    </source>
</evidence>
<organism evidence="2">
    <name type="scientific">Alexandrium monilatum</name>
    <dbReference type="NCBI Taxonomy" id="311494"/>
    <lineage>
        <taxon>Eukaryota</taxon>
        <taxon>Sar</taxon>
        <taxon>Alveolata</taxon>
        <taxon>Dinophyceae</taxon>
        <taxon>Gonyaulacales</taxon>
        <taxon>Pyrocystaceae</taxon>
        <taxon>Alexandrium</taxon>
    </lineage>
</organism>
<name>A0A7S4R8J5_9DINO</name>
<reference evidence="2" key="1">
    <citation type="submission" date="2021-01" db="EMBL/GenBank/DDBJ databases">
        <authorList>
            <person name="Corre E."/>
            <person name="Pelletier E."/>
            <person name="Niang G."/>
            <person name="Scheremetjew M."/>
            <person name="Finn R."/>
            <person name="Kale V."/>
            <person name="Holt S."/>
            <person name="Cochrane G."/>
            <person name="Meng A."/>
            <person name="Brown T."/>
            <person name="Cohen L."/>
        </authorList>
    </citation>
    <scope>NUCLEOTIDE SEQUENCE</scope>
    <source>
        <strain evidence="2">CCMP3105</strain>
    </source>
</reference>
<dbReference type="AlphaFoldDB" id="A0A7S4R8J5"/>
<gene>
    <name evidence="2" type="ORF">AMON00008_LOCUS30799</name>
</gene>
<dbReference type="EMBL" id="HBNR01044248">
    <property type="protein sequence ID" value="CAE4604721.1"/>
    <property type="molecule type" value="Transcribed_RNA"/>
</dbReference>
<feature type="region of interest" description="Disordered" evidence="1">
    <location>
        <begin position="274"/>
        <end position="301"/>
    </location>
</feature>
<proteinExistence type="predicted"/>
<sequence>MSAPRTMGTRALPTLLTSRPPLVLLGGGSVAKAPEKDVPQAALPEAYPMPLRVRNTFIDTSAERSPSLERFFQEREVATCPSAHIGRLRNLFQEAADGSRAGLAGRNIGQPEELPSRCGMLEAPAHEDAAAGNGRPPAVVLSLSQVLSSAVQAPQQYASGGRPAAPGSYVGCAAFPSEATRGGHGPQRGAFAPGHRVACAAAGGSLGGSEPPWLEVPAPPNRPALGSPELPTIGSAGHAVGRCKPCAFVYSVGCKDGVACQFCHLCEPGEKKRRRKEKLEARRAAHRQRQTGRKAASAPGVREAGFALSGCAEDSDA</sequence>
<evidence type="ECO:0000256" key="1">
    <source>
        <dbReference type="SAM" id="MobiDB-lite"/>
    </source>
</evidence>
<accession>A0A7S4R8J5</accession>
<evidence type="ECO:0000313" key="2">
    <source>
        <dbReference type="EMBL" id="CAE4604721.1"/>
    </source>
</evidence>